<keyword evidence="2" id="KW-0805">Transcription regulation</keyword>
<dbReference type="PANTHER" id="PTHR30146:SF148">
    <property type="entry name" value="HTH-TYPE TRANSCRIPTIONAL REPRESSOR PURR-RELATED"/>
    <property type="match status" value="1"/>
</dbReference>
<dbReference type="Gene3D" id="1.10.260.40">
    <property type="entry name" value="lambda repressor-like DNA-binding domains"/>
    <property type="match status" value="1"/>
</dbReference>
<dbReference type="Gene3D" id="3.40.50.2300">
    <property type="match status" value="2"/>
</dbReference>
<evidence type="ECO:0000256" key="1">
    <source>
        <dbReference type="ARBA" id="ARBA00022491"/>
    </source>
</evidence>
<dbReference type="InterPro" id="IPR010982">
    <property type="entry name" value="Lambda_DNA-bd_dom_sf"/>
</dbReference>
<dbReference type="EMBL" id="JACBZP010000001">
    <property type="protein sequence ID" value="NYI66720.1"/>
    <property type="molecule type" value="Genomic_DNA"/>
</dbReference>
<dbReference type="PROSITE" id="PS00356">
    <property type="entry name" value="HTH_LACI_1"/>
    <property type="match status" value="1"/>
</dbReference>
<accession>A0A7Z0AAT4</accession>
<evidence type="ECO:0000256" key="3">
    <source>
        <dbReference type="ARBA" id="ARBA00023125"/>
    </source>
</evidence>
<dbReference type="CDD" id="cd01392">
    <property type="entry name" value="HTH_LacI"/>
    <property type="match status" value="1"/>
</dbReference>
<dbReference type="InterPro" id="IPR046335">
    <property type="entry name" value="LacI/GalR-like_sensor"/>
</dbReference>
<organism evidence="7 8">
    <name type="scientific">Spelaeicoccus albus</name>
    <dbReference type="NCBI Taxonomy" id="1280376"/>
    <lineage>
        <taxon>Bacteria</taxon>
        <taxon>Bacillati</taxon>
        <taxon>Actinomycetota</taxon>
        <taxon>Actinomycetes</taxon>
        <taxon>Micrococcales</taxon>
        <taxon>Brevibacteriaceae</taxon>
        <taxon>Spelaeicoccus</taxon>
    </lineage>
</organism>
<evidence type="ECO:0000256" key="4">
    <source>
        <dbReference type="ARBA" id="ARBA00023163"/>
    </source>
</evidence>
<protein>
    <submittedName>
        <fullName evidence="7">LacI family transcriptional regulator</fullName>
    </submittedName>
</protein>
<dbReference type="PANTHER" id="PTHR30146">
    <property type="entry name" value="LACI-RELATED TRANSCRIPTIONAL REPRESSOR"/>
    <property type="match status" value="1"/>
</dbReference>
<dbReference type="SUPFAM" id="SSF53822">
    <property type="entry name" value="Periplasmic binding protein-like I"/>
    <property type="match status" value="1"/>
</dbReference>
<dbReference type="SUPFAM" id="SSF47413">
    <property type="entry name" value="lambda repressor-like DNA-binding domains"/>
    <property type="match status" value="1"/>
</dbReference>
<keyword evidence="1" id="KW-0678">Repressor</keyword>
<dbReference type="InterPro" id="IPR028082">
    <property type="entry name" value="Peripla_BP_I"/>
</dbReference>
<keyword evidence="3" id="KW-0238">DNA-binding</keyword>
<feature type="region of interest" description="Disordered" evidence="5">
    <location>
        <begin position="339"/>
        <end position="364"/>
    </location>
</feature>
<proteinExistence type="predicted"/>
<evidence type="ECO:0000256" key="2">
    <source>
        <dbReference type="ARBA" id="ARBA00023015"/>
    </source>
</evidence>
<dbReference type="PROSITE" id="PS50932">
    <property type="entry name" value="HTH_LACI_2"/>
    <property type="match status" value="1"/>
</dbReference>
<evidence type="ECO:0000259" key="6">
    <source>
        <dbReference type="PROSITE" id="PS50932"/>
    </source>
</evidence>
<sequence length="364" mass="38775">MHRVDVLERRLAIDESRPHGPSGRERLMPAGHASKPGRVTMVDVAARAGVSHQTVSRYMRHDGGLKPATSARIERAVAELGFRPDPIARSMRTRRSGRIALVLPEISDFVPADLVGSSAAAREAGYALDVVGLPGDEAARRARVIDLCGNDRVEGILAFTSISAPDSPSDALPPIVVVGEYDDRMRTTGAYADGALTADIVKHLASLGHRCLLHVAGPSDWASARNRRAVYLSAVRDLGLSSYGVVSGDWSVESGYRAAVELPVDSGVTAIVAANDHVAFGVLRGLAARGISVPTDMSVFGWDDVQIAAFTDPPLSTVAVDRAQLGRLAIERLIERIRGEPPKPSPTVPHGRLILRRSTGPAPR</sequence>
<dbReference type="SMART" id="SM00354">
    <property type="entry name" value="HTH_LACI"/>
    <property type="match status" value="1"/>
</dbReference>
<feature type="domain" description="HTH lacI-type" evidence="6">
    <location>
        <begin position="39"/>
        <end position="93"/>
    </location>
</feature>
<keyword evidence="4" id="KW-0804">Transcription</keyword>
<evidence type="ECO:0000256" key="5">
    <source>
        <dbReference type="SAM" id="MobiDB-lite"/>
    </source>
</evidence>
<reference evidence="7 8" key="1">
    <citation type="submission" date="2020-07" db="EMBL/GenBank/DDBJ databases">
        <title>Sequencing the genomes of 1000 actinobacteria strains.</title>
        <authorList>
            <person name="Klenk H.-P."/>
        </authorList>
    </citation>
    <scope>NUCLEOTIDE SEQUENCE [LARGE SCALE GENOMIC DNA]</scope>
    <source>
        <strain evidence="7 8">DSM 26341</strain>
    </source>
</reference>
<feature type="compositionally biased region" description="Basic and acidic residues" evidence="5">
    <location>
        <begin position="14"/>
        <end position="27"/>
    </location>
</feature>
<dbReference type="Pfam" id="PF00356">
    <property type="entry name" value="LacI"/>
    <property type="match status" value="1"/>
</dbReference>
<dbReference type="Pfam" id="PF13377">
    <property type="entry name" value="Peripla_BP_3"/>
    <property type="match status" value="1"/>
</dbReference>
<dbReference type="Proteomes" id="UP000539111">
    <property type="component" value="Unassembled WGS sequence"/>
</dbReference>
<dbReference type="GO" id="GO:0003700">
    <property type="term" value="F:DNA-binding transcription factor activity"/>
    <property type="evidence" value="ECO:0007669"/>
    <property type="project" value="TreeGrafter"/>
</dbReference>
<dbReference type="GO" id="GO:0000976">
    <property type="term" value="F:transcription cis-regulatory region binding"/>
    <property type="evidence" value="ECO:0007669"/>
    <property type="project" value="TreeGrafter"/>
</dbReference>
<dbReference type="AlphaFoldDB" id="A0A7Z0AAT4"/>
<feature type="region of interest" description="Disordered" evidence="5">
    <location>
        <begin position="14"/>
        <end position="35"/>
    </location>
</feature>
<name>A0A7Z0AAT4_9MICO</name>
<gene>
    <name evidence="7" type="ORF">BJY26_001026</name>
</gene>
<evidence type="ECO:0000313" key="7">
    <source>
        <dbReference type="EMBL" id="NYI66720.1"/>
    </source>
</evidence>
<dbReference type="InterPro" id="IPR000843">
    <property type="entry name" value="HTH_LacI"/>
</dbReference>
<evidence type="ECO:0000313" key="8">
    <source>
        <dbReference type="Proteomes" id="UP000539111"/>
    </source>
</evidence>
<comment type="caution">
    <text evidence="7">The sequence shown here is derived from an EMBL/GenBank/DDBJ whole genome shotgun (WGS) entry which is preliminary data.</text>
</comment>
<keyword evidence="8" id="KW-1185">Reference proteome</keyword>
<dbReference type="RefSeq" id="WP_237249092.1">
    <property type="nucleotide sequence ID" value="NZ_JACBZP010000001.1"/>
</dbReference>